<dbReference type="Proteomes" id="UP000095283">
    <property type="component" value="Unplaced"/>
</dbReference>
<dbReference type="WBParaSite" id="Hba_05020">
    <property type="protein sequence ID" value="Hba_05020"/>
    <property type="gene ID" value="Hba_05020"/>
</dbReference>
<name>A0A1I7WJ40_HETBA</name>
<protein>
    <submittedName>
        <fullName evidence="2">Tetratricopeptide repeat protein 21B</fullName>
    </submittedName>
</protein>
<evidence type="ECO:0000313" key="1">
    <source>
        <dbReference type="Proteomes" id="UP000095283"/>
    </source>
</evidence>
<dbReference type="InterPro" id="IPR011990">
    <property type="entry name" value="TPR-like_helical_dom_sf"/>
</dbReference>
<dbReference type="Gene3D" id="1.25.40.10">
    <property type="entry name" value="Tetratricopeptide repeat domain"/>
    <property type="match status" value="1"/>
</dbReference>
<keyword evidence="1" id="KW-1185">Reference proteome</keyword>
<reference evidence="2" key="1">
    <citation type="submission" date="2016-11" db="UniProtKB">
        <authorList>
            <consortium name="WormBaseParasite"/>
        </authorList>
    </citation>
    <scope>IDENTIFICATION</scope>
</reference>
<proteinExistence type="predicted"/>
<evidence type="ECO:0000313" key="2">
    <source>
        <dbReference type="WBParaSite" id="Hba_05020"/>
    </source>
</evidence>
<sequence>MSGYSDTWAEFRQVVESTRKKLLKKPNYPQAINQLNSISLKMQSVICVDLFYLFLYCYYPSEICDYYTKAVKISMNLKALRLAGLTSLEAAKLMKECRNYEMAIEHAHRAIRLLDGEFFTHSQALYCLAEIHFSMSQWEQLLATVDDLWITAMKNRARTFIGRNILKDCEVITMLSLPKIHVR</sequence>
<accession>A0A1I7WJ40</accession>
<organism evidence="1 2">
    <name type="scientific">Heterorhabditis bacteriophora</name>
    <name type="common">Entomopathogenic nematode worm</name>
    <dbReference type="NCBI Taxonomy" id="37862"/>
    <lineage>
        <taxon>Eukaryota</taxon>
        <taxon>Metazoa</taxon>
        <taxon>Ecdysozoa</taxon>
        <taxon>Nematoda</taxon>
        <taxon>Chromadorea</taxon>
        <taxon>Rhabditida</taxon>
        <taxon>Rhabditina</taxon>
        <taxon>Rhabditomorpha</taxon>
        <taxon>Strongyloidea</taxon>
        <taxon>Heterorhabditidae</taxon>
        <taxon>Heterorhabditis</taxon>
    </lineage>
</organism>
<dbReference type="SUPFAM" id="SSF48452">
    <property type="entry name" value="TPR-like"/>
    <property type="match status" value="1"/>
</dbReference>
<dbReference type="AlphaFoldDB" id="A0A1I7WJ40"/>